<protein>
    <submittedName>
        <fullName evidence="2">Recep_L_domain domain-containing protein</fullName>
    </submittedName>
</protein>
<evidence type="ECO:0000313" key="2">
    <source>
        <dbReference type="WBParaSite" id="RSKR_0000221400.1"/>
    </source>
</evidence>
<name>A0AC35TMZ4_9BILA</name>
<dbReference type="WBParaSite" id="RSKR_0000221400.1">
    <property type="protein sequence ID" value="RSKR_0000221400.1"/>
    <property type="gene ID" value="RSKR_0000221400"/>
</dbReference>
<organism evidence="1 2">
    <name type="scientific">Rhabditophanes sp. KR3021</name>
    <dbReference type="NCBI Taxonomy" id="114890"/>
    <lineage>
        <taxon>Eukaryota</taxon>
        <taxon>Metazoa</taxon>
        <taxon>Ecdysozoa</taxon>
        <taxon>Nematoda</taxon>
        <taxon>Chromadorea</taxon>
        <taxon>Rhabditida</taxon>
        <taxon>Tylenchina</taxon>
        <taxon>Panagrolaimomorpha</taxon>
        <taxon>Strongyloidoidea</taxon>
        <taxon>Alloionematidae</taxon>
        <taxon>Rhabditophanes</taxon>
    </lineage>
</organism>
<reference evidence="2" key="1">
    <citation type="submission" date="2016-11" db="UniProtKB">
        <authorList>
            <consortium name="WormBaseParasite"/>
        </authorList>
    </citation>
    <scope>IDENTIFICATION</scope>
    <source>
        <strain evidence="2">KR3021</strain>
    </source>
</reference>
<accession>A0AC35TMZ4</accession>
<proteinExistence type="predicted"/>
<sequence>MNLFILAFLFPIFSIGRCFQDCNIEGPVINISENPPHVRYTFDVLQFIKYDFEKDICKSFNDIAYFSLNHTEIYINSPPAIYTMKKYHANYRGACVPVEAKYLLRNLWVIIPDKIENKDDAQYDEISKELFELKLFMQSMSESTMHSFTLKSYDPKNKGKLHPIWGEEHTKLFEHEIHGVVLRYCKQFNATNIIRSRKIGDTCYEDIPVIIGQRTAFSKDGLNLLNNSRIVHCKSFFYENSDTIIEVICLSINGILGTFFAILLYCFIRKRYAKISTAEDRHILLIN</sequence>
<evidence type="ECO:0000313" key="1">
    <source>
        <dbReference type="Proteomes" id="UP000095286"/>
    </source>
</evidence>
<dbReference type="Proteomes" id="UP000095286">
    <property type="component" value="Unplaced"/>
</dbReference>